<proteinExistence type="predicted"/>
<dbReference type="AlphaFoldDB" id="A0A8J4XBK5"/>
<keyword evidence="3" id="KW-1185">Reference proteome</keyword>
<dbReference type="EMBL" id="QNUK01000508">
    <property type="protein sequence ID" value="KAF5892350.1"/>
    <property type="molecule type" value="Genomic_DNA"/>
</dbReference>
<feature type="domain" description="C-type lectin" evidence="1">
    <location>
        <begin position="3"/>
        <end position="109"/>
    </location>
</feature>
<dbReference type="Gene3D" id="3.10.100.10">
    <property type="entry name" value="Mannose-Binding Protein A, subunit A"/>
    <property type="match status" value="1"/>
</dbReference>
<dbReference type="OrthoDB" id="6369810at2759"/>
<dbReference type="SUPFAM" id="SSF56436">
    <property type="entry name" value="C-type lectin-like"/>
    <property type="match status" value="1"/>
</dbReference>
<feature type="non-terminal residue" evidence="2">
    <location>
        <position position="110"/>
    </location>
</feature>
<sequence length="110" mass="12714">TQTGNQRFIYISNTMTWDGAQAYCRMYYTDLASDRNASENSAIEGLLSGWTWFGLSRDGWKWADKTLFSTISWMTGKPDNALWHENCGYINNFQASDAQCSDIMPFFCYR</sequence>
<organism evidence="2 3">
    <name type="scientific">Clarias magur</name>
    <name type="common">Asian catfish</name>
    <name type="synonym">Macropteronotus magur</name>
    <dbReference type="NCBI Taxonomy" id="1594786"/>
    <lineage>
        <taxon>Eukaryota</taxon>
        <taxon>Metazoa</taxon>
        <taxon>Chordata</taxon>
        <taxon>Craniata</taxon>
        <taxon>Vertebrata</taxon>
        <taxon>Euteleostomi</taxon>
        <taxon>Actinopterygii</taxon>
        <taxon>Neopterygii</taxon>
        <taxon>Teleostei</taxon>
        <taxon>Ostariophysi</taxon>
        <taxon>Siluriformes</taxon>
        <taxon>Clariidae</taxon>
        <taxon>Clarias</taxon>
    </lineage>
</organism>
<name>A0A8J4XBK5_CLAMG</name>
<evidence type="ECO:0000313" key="2">
    <source>
        <dbReference type="EMBL" id="KAF5892350.1"/>
    </source>
</evidence>
<evidence type="ECO:0000259" key="1">
    <source>
        <dbReference type="PROSITE" id="PS50041"/>
    </source>
</evidence>
<dbReference type="PANTHER" id="PTHR45784">
    <property type="entry name" value="C-TYPE LECTIN DOMAIN FAMILY 20 MEMBER A-RELATED"/>
    <property type="match status" value="1"/>
</dbReference>
<dbReference type="InterPro" id="IPR001304">
    <property type="entry name" value="C-type_lectin-like"/>
</dbReference>
<dbReference type="InterPro" id="IPR016187">
    <property type="entry name" value="CTDL_fold"/>
</dbReference>
<protein>
    <submittedName>
        <fullName evidence="2">Putative C-type lectin domain family 20 member A isoform X1</fullName>
    </submittedName>
</protein>
<feature type="non-terminal residue" evidence="2">
    <location>
        <position position="1"/>
    </location>
</feature>
<comment type="caution">
    <text evidence="2">The sequence shown here is derived from an EMBL/GenBank/DDBJ whole genome shotgun (WGS) entry which is preliminary data.</text>
</comment>
<reference evidence="2" key="1">
    <citation type="submission" date="2020-07" db="EMBL/GenBank/DDBJ databases">
        <title>Clarias magur genome sequencing, assembly and annotation.</title>
        <authorList>
            <person name="Kushwaha B."/>
            <person name="Kumar R."/>
            <person name="Das P."/>
            <person name="Joshi C.G."/>
            <person name="Kumar D."/>
            <person name="Nagpure N.S."/>
            <person name="Pandey M."/>
            <person name="Agarwal S."/>
            <person name="Srivastava S."/>
            <person name="Singh M."/>
            <person name="Sahoo L."/>
            <person name="Jayasankar P."/>
            <person name="Meher P.K."/>
            <person name="Koringa P.G."/>
            <person name="Iquebal M.A."/>
            <person name="Das S.P."/>
            <person name="Bit A."/>
            <person name="Patnaik S."/>
            <person name="Patel N."/>
            <person name="Shah T.M."/>
            <person name="Hinsu A."/>
            <person name="Jena J.K."/>
        </authorList>
    </citation>
    <scope>NUCLEOTIDE SEQUENCE</scope>
    <source>
        <strain evidence="2">CIFAMagur01</strain>
        <tissue evidence="2">Testis</tissue>
    </source>
</reference>
<dbReference type="SMART" id="SM00034">
    <property type="entry name" value="CLECT"/>
    <property type="match status" value="1"/>
</dbReference>
<gene>
    <name evidence="2" type="ORF">DAT39_017945</name>
</gene>
<accession>A0A8J4XBK5</accession>
<dbReference type="Proteomes" id="UP000727407">
    <property type="component" value="Unassembled WGS sequence"/>
</dbReference>
<dbReference type="Pfam" id="PF00059">
    <property type="entry name" value="Lectin_C"/>
    <property type="match status" value="1"/>
</dbReference>
<evidence type="ECO:0000313" key="3">
    <source>
        <dbReference type="Proteomes" id="UP000727407"/>
    </source>
</evidence>
<dbReference type="PROSITE" id="PS50041">
    <property type="entry name" value="C_TYPE_LECTIN_2"/>
    <property type="match status" value="1"/>
</dbReference>
<dbReference type="InterPro" id="IPR016186">
    <property type="entry name" value="C-type_lectin-like/link_sf"/>
</dbReference>
<dbReference type="PANTHER" id="PTHR45784:SF3">
    <property type="entry name" value="C-TYPE LECTIN DOMAIN FAMILY 4 MEMBER K-LIKE-RELATED"/>
    <property type="match status" value="1"/>
</dbReference>